<keyword evidence="4" id="KW-1185">Reference proteome</keyword>
<feature type="region of interest" description="Disordered" evidence="2">
    <location>
        <begin position="88"/>
        <end position="115"/>
    </location>
</feature>
<evidence type="ECO:0000313" key="3">
    <source>
        <dbReference type="EMBL" id="VDL72453.1"/>
    </source>
</evidence>
<keyword evidence="1" id="KW-0677">Repeat</keyword>
<evidence type="ECO:0000313" key="5">
    <source>
        <dbReference type="WBParaSite" id="NBR_0000886301-mRNA-1"/>
    </source>
</evidence>
<feature type="compositionally biased region" description="Gly residues" evidence="2">
    <location>
        <begin position="181"/>
        <end position="190"/>
    </location>
</feature>
<reference evidence="5" key="1">
    <citation type="submission" date="2017-02" db="UniProtKB">
        <authorList>
            <consortium name="WormBaseParasite"/>
        </authorList>
    </citation>
    <scope>IDENTIFICATION</scope>
</reference>
<dbReference type="EMBL" id="UYSL01020060">
    <property type="protein sequence ID" value="VDL72453.1"/>
    <property type="molecule type" value="Genomic_DNA"/>
</dbReference>
<sequence length="305" mass="31047">MDSARSSSFVAITLSSIAIMSTLAYIPYMLTQIDAVMNTLKVHNDEFEVVENAVRLEFRIIRDNGATIRSLRQVKEGSCECQAGSVCPGGQKGMPGPAGRDGEPGPPGKPGEPGVIGFAEIKLKQREGGCRMCPPGPKGQQGYAGDIGEPGEMGDSGAPGPAGRPGSPGMQGMPGDNGQEGKAGGSGEDGPPGNDGVRGEKGPSGEKGPAGDIGPPGMHGYTGRDGESGQMGPTGPPGPDGLPGNPGFPGQQGSIAAEVYEFLITVLRSGALKVLFKGAPGDDASYCKCPTRKRVKAKRTKATAN</sequence>
<reference evidence="3 4" key="2">
    <citation type="submission" date="2018-11" db="EMBL/GenBank/DDBJ databases">
        <authorList>
            <consortium name="Pathogen Informatics"/>
        </authorList>
    </citation>
    <scope>NUCLEOTIDE SEQUENCE [LARGE SCALE GENOMIC DNA]</scope>
</reference>
<dbReference type="OMA" id="EDASYCK"/>
<dbReference type="STRING" id="27835.A0A0N4Y044"/>
<evidence type="ECO:0000256" key="2">
    <source>
        <dbReference type="SAM" id="MobiDB-lite"/>
    </source>
</evidence>
<feature type="region of interest" description="Disordered" evidence="2">
    <location>
        <begin position="133"/>
        <end position="252"/>
    </location>
</feature>
<evidence type="ECO:0000256" key="1">
    <source>
        <dbReference type="ARBA" id="ARBA00022737"/>
    </source>
</evidence>
<gene>
    <name evidence="3" type="ORF">NBR_LOCUS8864</name>
</gene>
<dbReference type="WBParaSite" id="NBR_0000886301-mRNA-1">
    <property type="protein sequence ID" value="NBR_0000886301-mRNA-1"/>
    <property type="gene ID" value="NBR_0000886301"/>
</dbReference>
<organism evidence="5">
    <name type="scientific">Nippostrongylus brasiliensis</name>
    <name type="common">Rat hookworm</name>
    <dbReference type="NCBI Taxonomy" id="27835"/>
    <lineage>
        <taxon>Eukaryota</taxon>
        <taxon>Metazoa</taxon>
        <taxon>Ecdysozoa</taxon>
        <taxon>Nematoda</taxon>
        <taxon>Chromadorea</taxon>
        <taxon>Rhabditida</taxon>
        <taxon>Rhabditina</taxon>
        <taxon>Rhabditomorpha</taxon>
        <taxon>Strongyloidea</taxon>
        <taxon>Heligmosomidae</taxon>
        <taxon>Nippostrongylus</taxon>
    </lineage>
</organism>
<dbReference type="Proteomes" id="UP000271162">
    <property type="component" value="Unassembled WGS sequence"/>
</dbReference>
<proteinExistence type="predicted"/>
<feature type="compositionally biased region" description="Low complexity" evidence="2">
    <location>
        <begin position="155"/>
        <end position="168"/>
    </location>
</feature>
<protein>
    <submittedName>
        <fullName evidence="5">Col_cuticle_N domain-containing protein</fullName>
    </submittedName>
</protein>
<dbReference type="AlphaFoldDB" id="A0A0N4Y044"/>
<dbReference type="PANTHER" id="PTHR24637">
    <property type="entry name" value="COLLAGEN"/>
    <property type="match status" value="1"/>
</dbReference>
<evidence type="ECO:0000313" key="4">
    <source>
        <dbReference type="Proteomes" id="UP000271162"/>
    </source>
</evidence>
<name>A0A0N4Y044_NIPBR</name>
<accession>A0A0N4Y044</accession>
<dbReference type="PANTHER" id="PTHR24637:SF429">
    <property type="entry name" value="COL_CUTICLE_N DOMAIN-CONTAINING PROTEIN"/>
    <property type="match status" value="1"/>
</dbReference>